<dbReference type="RefSeq" id="WP_171362013.1">
    <property type="nucleotide sequence ID" value="NZ_VTXC01000058.1"/>
</dbReference>
<gene>
    <name evidence="3" type="ORF">F0225_16720</name>
</gene>
<evidence type="ECO:0000256" key="1">
    <source>
        <dbReference type="SAM" id="Phobius"/>
    </source>
</evidence>
<keyword evidence="3" id="KW-0547">Nucleotide-binding</keyword>
<accession>A0A7Y4EFM6</accession>
<feature type="transmembrane region" description="Helical" evidence="1">
    <location>
        <begin position="12"/>
        <end position="34"/>
    </location>
</feature>
<feature type="transmembrane region" description="Helical" evidence="1">
    <location>
        <begin position="136"/>
        <end position="158"/>
    </location>
</feature>
<reference evidence="3 4" key="1">
    <citation type="submission" date="2019-09" db="EMBL/GenBank/DDBJ databases">
        <title>Draft genome sequencing and comparative genomics of hatchery-associated Vibrios.</title>
        <authorList>
            <person name="Kehlet-Delgado H."/>
            <person name="Mueller R.S."/>
        </authorList>
    </citation>
    <scope>NUCLEOTIDE SEQUENCE [LARGE SCALE GENOMIC DNA]</scope>
    <source>
        <strain evidence="3 4">99-46-Y</strain>
    </source>
</reference>
<evidence type="ECO:0000313" key="4">
    <source>
        <dbReference type="Proteomes" id="UP000565719"/>
    </source>
</evidence>
<evidence type="ECO:0000313" key="3">
    <source>
        <dbReference type="EMBL" id="NOH72964.1"/>
    </source>
</evidence>
<keyword evidence="3" id="KW-0067">ATP-binding</keyword>
<dbReference type="Pfam" id="PF01935">
    <property type="entry name" value="DUF87"/>
    <property type="match status" value="1"/>
</dbReference>
<feature type="transmembrane region" description="Helical" evidence="1">
    <location>
        <begin position="95"/>
        <end position="115"/>
    </location>
</feature>
<keyword evidence="1" id="KW-1133">Transmembrane helix</keyword>
<dbReference type="GO" id="GO:0005524">
    <property type="term" value="F:ATP binding"/>
    <property type="evidence" value="ECO:0007669"/>
    <property type="project" value="UniProtKB-KW"/>
</dbReference>
<name>A0A7Y4EFM6_9VIBR</name>
<dbReference type="EMBL" id="VTXC01000058">
    <property type="protein sequence ID" value="NOH72964.1"/>
    <property type="molecule type" value="Genomic_DNA"/>
</dbReference>
<dbReference type="PANTHER" id="PTHR42957">
    <property type="entry name" value="HELICASE MJ1565-RELATED"/>
    <property type="match status" value="1"/>
</dbReference>
<dbReference type="Gene3D" id="3.40.50.300">
    <property type="entry name" value="P-loop containing nucleotide triphosphate hydrolases"/>
    <property type="match status" value="1"/>
</dbReference>
<comment type="caution">
    <text evidence="3">The sequence shown here is derived from an EMBL/GenBank/DDBJ whole genome shotgun (WGS) entry which is preliminary data.</text>
</comment>
<proteinExistence type="predicted"/>
<protein>
    <submittedName>
        <fullName evidence="3">ATP-binding protein</fullName>
    </submittedName>
</protein>
<organism evidence="3 4">
    <name type="scientific">Vibrio pectenicida</name>
    <dbReference type="NCBI Taxonomy" id="62763"/>
    <lineage>
        <taxon>Bacteria</taxon>
        <taxon>Pseudomonadati</taxon>
        <taxon>Pseudomonadota</taxon>
        <taxon>Gammaproteobacteria</taxon>
        <taxon>Vibrionales</taxon>
        <taxon>Vibrionaceae</taxon>
        <taxon>Vibrio</taxon>
    </lineage>
</organism>
<evidence type="ECO:0000259" key="2">
    <source>
        <dbReference type="Pfam" id="PF01935"/>
    </source>
</evidence>
<dbReference type="SUPFAM" id="SSF52540">
    <property type="entry name" value="P-loop containing nucleoside triphosphate hydrolases"/>
    <property type="match status" value="1"/>
</dbReference>
<dbReference type="InterPro" id="IPR008571">
    <property type="entry name" value="HerA-like"/>
</dbReference>
<dbReference type="InterPro" id="IPR027417">
    <property type="entry name" value="P-loop_NTPase"/>
</dbReference>
<dbReference type="AlphaFoldDB" id="A0A7Y4EFM6"/>
<feature type="transmembrane region" description="Helical" evidence="1">
    <location>
        <begin position="164"/>
        <end position="181"/>
    </location>
</feature>
<dbReference type="PANTHER" id="PTHR42957:SF1">
    <property type="entry name" value="HELICASE MJ1565-RELATED"/>
    <property type="match status" value="1"/>
</dbReference>
<keyword evidence="1" id="KW-0472">Membrane</keyword>
<sequence length="701" mass="77548">MDLKISDNHTKPMVRVFIMLVGLLCVLLISWKFTGSPLPQDSKYSLIFQNALLLIVLGSAILEHFFTKPADSMINSLMAGITMFGVYHVTPPLAWWVVFSYCLVVFLISTVCVATSGGRISGDIASVVNSRLYRPAIVLGRSRLIFSIVFLFGVYSFYSIQSELAVYLIVFWGVFMAIWPLKLPQLLSSISFSSQEAILPIGKLLRLDNPGVLRFAINQSTDWEEGKPLIYQRVDKSQQWVLPLYSHLNDERRIGTAMLLGAVEEPINGLANGHIYEPEEELSHDSVMTLLGETTQSRLIGFVAEDSSIGRIRLEVKSDSYCADGMLIWCKVGRAKVYYQVSAGTTIEENLDGDKHGYQIAYAAQLGTLENGEFKKFDWLPNMNSPVFSLINEDDDLNGDVQDPNDFQFGKLPKSNIPVVGDFVGNFNFHTAVLGVTGSGKTEFAFDLIRHSVSKGIKVICIDLTSQYKGRLAGLNPTDLSIQEQTSIDLSQKLFEVETGQYGAGNEKKALKEFSDKLRADVDKQLREFMEDNDSSLGLIQLPEISNSQASIFITEIYMSCLLNISKESFGDDSKKVLVAVEEAHTIMPESATMGVSDFASKGLVAKIAQIALQGRKYNVGLLVLAQRTANVSKTVLTQCNSIVSFACYDDTSISFLKNVFGSSCAEMVPNLKKLQAVVFGKIVKSERPVVVEIPFDQNKA</sequence>
<feature type="domain" description="Helicase HerA central" evidence="2">
    <location>
        <begin position="408"/>
        <end position="478"/>
    </location>
</feature>
<dbReference type="InterPro" id="IPR002789">
    <property type="entry name" value="HerA_central"/>
</dbReference>
<dbReference type="Proteomes" id="UP000565719">
    <property type="component" value="Unassembled WGS sequence"/>
</dbReference>
<keyword evidence="1" id="KW-0812">Transmembrane</keyword>
<feature type="transmembrane region" description="Helical" evidence="1">
    <location>
        <begin position="46"/>
        <end position="66"/>
    </location>
</feature>